<keyword evidence="1" id="KW-0472">Membrane</keyword>
<proteinExistence type="predicted"/>
<evidence type="ECO:0000256" key="1">
    <source>
        <dbReference type="SAM" id="Phobius"/>
    </source>
</evidence>
<feature type="transmembrane region" description="Helical" evidence="1">
    <location>
        <begin position="20"/>
        <end position="43"/>
    </location>
</feature>
<protein>
    <submittedName>
        <fullName evidence="2">Uncharacterized protein</fullName>
    </submittedName>
</protein>
<organism evidence="2">
    <name type="scientific">Rhizobium leguminosarum bv. trifolii</name>
    <dbReference type="NCBI Taxonomy" id="386"/>
    <lineage>
        <taxon>Bacteria</taxon>
        <taxon>Pseudomonadati</taxon>
        <taxon>Pseudomonadota</taxon>
        <taxon>Alphaproteobacteria</taxon>
        <taxon>Hyphomicrobiales</taxon>
        <taxon>Rhizobiaceae</taxon>
        <taxon>Rhizobium/Agrobacterium group</taxon>
        <taxon>Rhizobium</taxon>
    </lineage>
</organism>
<sequence>MNERSLSMARDKKPSNSTAIIVSVSFASAVWLFAGIVLLGYLAKSPPSCVGTFSCLTLDTWGTYLSGVFAPLAFFWLVATVWIQSRELAQQREELALTRREFEHNREVMKAQSDYVGAQTDIVIRDQADHELLMMLRLFRTWALSNLSKPEHRVPGMDAGPFTKQTPDDPIDFIVAVSGRLAHPVFMITFIDDKRYIEEFKHLTAETVEELAQHYDRIFAIRSRVSPANAAL</sequence>
<evidence type="ECO:0000313" key="2">
    <source>
        <dbReference type="EMBL" id="AOO89011.1"/>
    </source>
</evidence>
<accession>A0A1C9HQQ8</accession>
<name>A0A1C9HQQ8_RHILT</name>
<reference evidence="2" key="1">
    <citation type="journal article" date="2015" name="BMC Genomics">
        <title>Transcriptome profiling of a Rhizobium leguminosarum bv. trifolii rosR mutant reveals the role of the transcriptional regulator RosR in motility, synthesis of cell-surface components, and other cellular processes.</title>
        <authorList>
            <person name="Rachwal K."/>
            <person name="Matczynska E."/>
            <person name="Janczarek M."/>
        </authorList>
    </citation>
    <scope>NUCLEOTIDE SEQUENCE</scope>
    <source>
        <strain evidence="2">Rt24.2</strain>
    </source>
</reference>
<feature type="transmembrane region" description="Helical" evidence="1">
    <location>
        <begin position="63"/>
        <end position="83"/>
    </location>
</feature>
<dbReference type="EMBL" id="KX486647">
    <property type="protein sequence ID" value="AOO89011.1"/>
    <property type="molecule type" value="Genomic_DNA"/>
</dbReference>
<keyword evidence="1" id="KW-0812">Transmembrane</keyword>
<reference evidence="2" key="2">
    <citation type="journal article" date="2016" name="Front. Microbiol.">
        <title>The Regulatory Protein RosR Affects Rhizobium leguminosarum bv. trifolii Protein Profiles, Cell Surface Properties, and Symbiosis with Clover.</title>
        <authorList>
            <person name="Rachwal K."/>
            <person name="Boguszewska A."/>
            <person name="Kopcinska J."/>
            <person name="Karas M."/>
            <person name="Tchorzewski M."/>
            <person name="Janczarek M."/>
        </authorList>
    </citation>
    <scope>NUCLEOTIDE SEQUENCE</scope>
    <source>
        <strain evidence="2">Rt24.2</strain>
    </source>
</reference>
<keyword evidence="1" id="KW-1133">Transmembrane helix</keyword>
<dbReference type="AlphaFoldDB" id="A0A1C9HQQ8"/>